<dbReference type="EC" id="5.99.1.2" evidence="1"/>
<protein>
    <submittedName>
        <fullName evidence="1">DNA topoisomerase III</fullName>
        <ecNumber evidence="1">5.99.1.2</ecNumber>
    </submittedName>
</protein>
<evidence type="ECO:0000313" key="1">
    <source>
        <dbReference type="EMBL" id="PKA52244.1"/>
    </source>
</evidence>
<proteinExistence type="predicted"/>
<evidence type="ECO:0000313" key="2">
    <source>
        <dbReference type="Proteomes" id="UP000236161"/>
    </source>
</evidence>
<reference evidence="1 2" key="1">
    <citation type="journal article" date="2017" name="Nature">
        <title>The Apostasia genome and the evolution of orchids.</title>
        <authorList>
            <person name="Zhang G.Q."/>
            <person name="Liu K.W."/>
            <person name="Li Z."/>
            <person name="Lohaus R."/>
            <person name="Hsiao Y.Y."/>
            <person name="Niu S.C."/>
            <person name="Wang J.Y."/>
            <person name="Lin Y.C."/>
            <person name="Xu Q."/>
            <person name="Chen L.J."/>
            <person name="Yoshida K."/>
            <person name="Fujiwara S."/>
            <person name="Wang Z.W."/>
            <person name="Zhang Y.Q."/>
            <person name="Mitsuda N."/>
            <person name="Wang M."/>
            <person name="Liu G.H."/>
            <person name="Pecoraro L."/>
            <person name="Huang H.X."/>
            <person name="Xiao X.J."/>
            <person name="Lin M."/>
            <person name="Wu X.Y."/>
            <person name="Wu W.L."/>
            <person name="Chen Y.Y."/>
            <person name="Chang S.B."/>
            <person name="Sakamoto S."/>
            <person name="Ohme-Takagi M."/>
            <person name="Yagi M."/>
            <person name="Zeng S.J."/>
            <person name="Shen C.Y."/>
            <person name="Yeh C.M."/>
            <person name="Luo Y.B."/>
            <person name="Tsai W.C."/>
            <person name="Van de Peer Y."/>
            <person name="Liu Z.J."/>
        </authorList>
    </citation>
    <scope>NUCLEOTIDE SEQUENCE [LARGE SCALE GENOMIC DNA]</scope>
    <source>
        <strain evidence="2">cv. Shenzhen</strain>
        <tissue evidence="1">Stem</tissue>
    </source>
</reference>
<accession>A0A2I0A9N6</accession>
<keyword evidence="2" id="KW-1185">Reference proteome</keyword>
<organism evidence="1 2">
    <name type="scientific">Apostasia shenzhenica</name>
    <dbReference type="NCBI Taxonomy" id="1088818"/>
    <lineage>
        <taxon>Eukaryota</taxon>
        <taxon>Viridiplantae</taxon>
        <taxon>Streptophyta</taxon>
        <taxon>Embryophyta</taxon>
        <taxon>Tracheophyta</taxon>
        <taxon>Spermatophyta</taxon>
        <taxon>Magnoliopsida</taxon>
        <taxon>Liliopsida</taxon>
        <taxon>Asparagales</taxon>
        <taxon>Orchidaceae</taxon>
        <taxon>Apostasioideae</taxon>
        <taxon>Apostasia</taxon>
    </lineage>
</organism>
<gene>
    <name evidence="1" type="ORF">AXF42_Ash010140</name>
</gene>
<dbReference type="InterPro" id="IPR013826">
    <property type="entry name" value="Topo_IA_cen_sub3"/>
</dbReference>
<sequence length="89" mass="9915">MIFSGYPRIESTAYPALFDFRTVLGAQQSNLLWGSLVKLLLTIAHGFHKPQIGSYAANDPPITPLTAANEVPLTLKNSPQWRPHCFHIQ</sequence>
<dbReference type="GO" id="GO:0016853">
    <property type="term" value="F:isomerase activity"/>
    <property type="evidence" value="ECO:0007669"/>
    <property type="project" value="UniProtKB-KW"/>
</dbReference>
<dbReference type="Proteomes" id="UP000236161">
    <property type="component" value="Unassembled WGS sequence"/>
</dbReference>
<dbReference type="OrthoDB" id="430051at2759"/>
<dbReference type="Gene3D" id="1.10.290.10">
    <property type="entry name" value="Topoisomerase I, domain 4"/>
    <property type="match status" value="1"/>
</dbReference>
<name>A0A2I0A9N6_9ASPA</name>
<keyword evidence="1" id="KW-0413">Isomerase</keyword>
<dbReference type="EMBL" id="KZ452008">
    <property type="protein sequence ID" value="PKA52244.1"/>
    <property type="molecule type" value="Genomic_DNA"/>
</dbReference>
<dbReference type="STRING" id="1088818.A0A2I0A9N6"/>
<dbReference type="AlphaFoldDB" id="A0A2I0A9N6"/>